<reference evidence="2 3" key="1">
    <citation type="journal article" date="2005" name="J. Bacteriol.">
        <title>Whole-genome sequence analysis of Pseudomonas syringae pv. phaseolicola 1448A reveals divergence among pathovars in genes involved in virulence and transposition.</title>
        <authorList>
            <person name="Joardar V."/>
            <person name="Lindeberg M."/>
            <person name="Jackson R.W."/>
            <person name="Selengut J."/>
            <person name="Dodson R."/>
            <person name="Brinkac L.M."/>
            <person name="Daugherty S.C."/>
            <person name="Deboy R."/>
            <person name="Durkin A.S."/>
            <person name="Giglio M.G."/>
            <person name="Madupu R."/>
            <person name="Nelson W.C."/>
            <person name="Rosovitz M.J."/>
            <person name="Sullivan S."/>
            <person name="Crabtree J."/>
            <person name="Creasy T."/>
            <person name="Davidsen T."/>
            <person name="Haft D.H."/>
            <person name="Zafar N."/>
            <person name="Zhou L."/>
            <person name="Halpin R."/>
            <person name="Holley T."/>
            <person name="Khouri H."/>
            <person name="Feldblyum T."/>
            <person name="White O."/>
            <person name="Fraser C.M."/>
            <person name="Chatterjee A.K."/>
            <person name="Cartinhour S."/>
            <person name="Schneider D.J."/>
            <person name="Mansfield J."/>
            <person name="Collmer A."/>
            <person name="Buell C.R."/>
        </authorList>
    </citation>
    <scope>NUCLEOTIDE SEQUENCE [LARGE SCALE GENOMIC DNA]</scope>
    <source>
        <strain evidence="3">1448A / Race 6</strain>
        <plasmid evidence="2 3">small</plasmid>
    </source>
</reference>
<dbReference type="InterPro" id="IPR027417">
    <property type="entry name" value="P-loop_NTPase"/>
</dbReference>
<evidence type="ECO:0000313" key="2">
    <source>
        <dbReference type="EMBL" id="AAZ38083.1"/>
    </source>
</evidence>
<dbReference type="AlphaFoldDB" id="Q48AZ5"/>
<dbReference type="HOGENOM" id="CLU_076039_0_0_6"/>
<feature type="domain" description="CobQ/CobB/MinD/ParA nucleotide binding" evidence="1">
    <location>
        <begin position="65"/>
        <end position="192"/>
    </location>
</feature>
<protein>
    <submittedName>
        <fullName evidence="2">TraL</fullName>
    </submittedName>
</protein>
<keyword evidence="2" id="KW-0614">Plasmid</keyword>
<dbReference type="Pfam" id="PF01656">
    <property type="entry name" value="CbiA"/>
    <property type="match status" value="1"/>
</dbReference>
<accession>Q48AZ5</accession>
<name>Q48AZ5_PSE14</name>
<dbReference type="InterPro" id="IPR002586">
    <property type="entry name" value="CobQ/CobB/MinD/ParA_Nub-bd_dom"/>
</dbReference>
<dbReference type="Proteomes" id="UP000000551">
    <property type="component" value="Plasmid small"/>
</dbReference>
<evidence type="ECO:0000313" key="3">
    <source>
        <dbReference type="Proteomes" id="UP000000551"/>
    </source>
</evidence>
<gene>
    <name evidence="2" type="ordered locus">PSPPH_B0046</name>
</gene>
<geneLocation type="plasmid" evidence="2 3">
    <name>small</name>
</geneLocation>
<organism evidence="2 3">
    <name type="scientific">Pseudomonas savastanoi pv. phaseolicola (strain 1448A / Race 6)</name>
    <name type="common">Pseudomonas syringae pv. phaseolicola (strain 1448A / Race 6)</name>
    <dbReference type="NCBI Taxonomy" id="264730"/>
    <lineage>
        <taxon>Bacteria</taxon>
        <taxon>Pseudomonadati</taxon>
        <taxon>Pseudomonadota</taxon>
        <taxon>Gammaproteobacteria</taxon>
        <taxon>Pseudomonadales</taxon>
        <taxon>Pseudomonadaceae</taxon>
        <taxon>Pseudomonas</taxon>
    </lineage>
</organism>
<dbReference type="EMBL" id="CP000060">
    <property type="protein sequence ID" value="AAZ38083.1"/>
    <property type="molecule type" value="Genomic_DNA"/>
</dbReference>
<dbReference type="Gene3D" id="3.40.50.300">
    <property type="entry name" value="P-loop containing nucleotide triphosphate hydrolases"/>
    <property type="match status" value="1"/>
</dbReference>
<dbReference type="SUPFAM" id="SSF52540">
    <property type="entry name" value="P-loop containing nucleoside triphosphate hydrolases"/>
    <property type="match status" value="1"/>
</dbReference>
<sequence length="304" mass="33988">MGVWGSFTTPRSRGQRGRCEMTRAAPLVLKLYATNHSIQAIDRLTSTLGNTMNNLMPMENTTNWVLQGKGGVGKSFVASILAQYLIERGYQPACGDTDPVNSTFYQIKDLDVQLIKIAENGIVVQRLFDPLFESILLSDTVSVVDNGASTFLPFAQFIKSNYILQTMEQYNKQVLIHCVVTGGQAKDDTAAGLISLIDLVKDSGSGAKIVVWLNEFWGTPTFDGKTLGETTWFQEAQDVIQGIVTITQRTGDDFITDIRLMTERHMTYREVKLSPDFGIIPKSRIFNVFNDVYRQLDKTFESNQ</sequence>
<dbReference type="KEGG" id="psp:PSPPH_B0046"/>
<evidence type="ECO:0000259" key="1">
    <source>
        <dbReference type="Pfam" id="PF01656"/>
    </source>
</evidence>
<proteinExistence type="predicted"/>